<keyword evidence="4 6" id="KW-0862">Zinc</keyword>
<dbReference type="SUPFAM" id="SSF55486">
    <property type="entry name" value="Metalloproteases ('zincins'), catalytic domain"/>
    <property type="match status" value="1"/>
</dbReference>
<evidence type="ECO:0000256" key="1">
    <source>
        <dbReference type="ARBA" id="ARBA00022670"/>
    </source>
</evidence>
<evidence type="ECO:0000256" key="5">
    <source>
        <dbReference type="ARBA" id="ARBA00023049"/>
    </source>
</evidence>
<evidence type="ECO:0000259" key="7">
    <source>
        <dbReference type="Pfam" id="PF01432"/>
    </source>
</evidence>
<keyword evidence="3 6" id="KW-0378">Hydrolase</keyword>
<evidence type="ECO:0000256" key="3">
    <source>
        <dbReference type="ARBA" id="ARBA00022801"/>
    </source>
</evidence>
<proteinExistence type="inferred from homology"/>
<sequence>MKFCDMPYQRIDFAEAKKELNALMEEFKQAEDAEAQFEVHKKYYKLTDKVSTQITLASIRHTLDTTDEFYEKEQAYYDEKVPEYSNLLIEYQKQLYHSPYRKELEKKIGPVAFKNMELAFESVNETVISLMQEENALTTEYEKLLASAKIEWNGEILNLSLLGPYLKSKDPKVRREACEKQNEFYLSIADKLDEIYDKLVKNRTEQAKLLGFDTYTELAYRRMQRNSYGQEQVEALRRQVKEYWVPFSESLYEKRKRRLNLEHLYFSDEQVYGPEGNPQPSGSPEEILAQGQKMYCELSEETKEFFDFMMENQLLDVFGRKSKAVGGYMTYLPDYHAPFVFANFNGTSGDVDVITHECGHAFQGYLSAKDPIREHADIGMETAEIHSMSMEFFTEPWYGLFFEGKTADDYKEMHLEDAALFIPYGCMVDEFQHRIYDNPELTPDERKAVWKELEQIYKPHQDYGALAFYAKGCYWQRQHHIYSYPFYYIDYVIAQLCAFEYKNKMDEDYKEAWQSYLKLCRLSASDYFENLLKAAGIRSPFEEGCMKEIVDKLKKKIN</sequence>
<dbReference type="Proteomes" id="UP000661649">
    <property type="component" value="Unassembled WGS sequence"/>
</dbReference>
<accession>A0ABR7P7U2</accession>
<dbReference type="Pfam" id="PF01432">
    <property type="entry name" value="Peptidase_M3"/>
    <property type="match status" value="2"/>
</dbReference>
<keyword evidence="5 6" id="KW-0482">Metalloprotease</keyword>
<dbReference type="NCBIfam" id="TIGR02289">
    <property type="entry name" value="M3_not_pepF"/>
    <property type="match status" value="1"/>
</dbReference>
<feature type="domain" description="Peptidase M3A/M3B catalytic" evidence="7">
    <location>
        <begin position="309"/>
        <end position="548"/>
    </location>
</feature>
<dbReference type="InterPro" id="IPR001567">
    <property type="entry name" value="Pept_M3A_M3B_dom"/>
</dbReference>
<organism evidence="8 9">
    <name type="scientific">Blautia stercoris</name>
    <dbReference type="NCBI Taxonomy" id="871664"/>
    <lineage>
        <taxon>Bacteria</taxon>
        <taxon>Bacillati</taxon>
        <taxon>Bacillota</taxon>
        <taxon>Clostridia</taxon>
        <taxon>Lachnospirales</taxon>
        <taxon>Lachnospiraceae</taxon>
        <taxon>Blautia</taxon>
    </lineage>
</organism>
<evidence type="ECO:0000313" key="9">
    <source>
        <dbReference type="Proteomes" id="UP000661649"/>
    </source>
</evidence>
<comment type="similarity">
    <text evidence="6">Belongs to the peptidase M3 family.</text>
</comment>
<dbReference type="RefSeq" id="WP_187558119.1">
    <property type="nucleotide sequence ID" value="NZ_JACRTP010000001.1"/>
</dbReference>
<protein>
    <submittedName>
        <fullName evidence="8">M3 family oligoendopeptidase</fullName>
    </submittedName>
</protein>
<reference evidence="8 9" key="1">
    <citation type="submission" date="2020-08" db="EMBL/GenBank/DDBJ databases">
        <title>Genome public.</title>
        <authorList>
            <person name="Liu C."/>
            <person name="Sun Q."/>
        </authorList>
    </citation>
    <scope>NUCLEOTIDE SEQUENCE [LARGE SCALE GENOMIC DNA]</scope>
    <source>
        <strain evidence="8 9">3_YM_SP_D4_24.mj</strain>
    </source>
</reference>
<evidence type="ECO:0000313" key="8">
    <source>
        <dbReference type="EMBL" id="MBC8627378.1"/>
    </source>
</evidence>
<evidence type="ECO:0000256" key="2">
    <source>
        <dbReference type="ARBA" id="ARBA00022723"/>
    </source>
</evidence>
<dbReference type="EMBL" id="JACRTP010000001">
    <property type="protein sequence ID" value="MBC8627378.1"/>
    <property type="molecule type" value="Genomic_DNA"/>
</dbReference>
<dbReference type="InterPro" id="IPR011976">
    <property type="entry name" value="Pept_M3B_oligopep-rel"/>
</dbReference>
<dbReference type="Gene3D" id="1.10.1370.30">
    <property type="match status" value="1"/>
</dbReference>
<comment type="caution">
    <text evidence="8">The sequence shown here is derived from an EMBL/GenBank/DDBJ whole genome shotgun (WGS) entry which is preliminary data.</text>
</comment>
<evidence type="ECO:0000256" key="4">
    <source>
        <dbReference type="ARBA" id="ARBA00022833"/>
    </source>
</evidence>
<keyword evidence="2 6" id="KW-0479">Metal-binding</keyword>
<gene>
    <name evidence="8" type="ORF">H8712_01845</name>
</gene>
<name>A0ABR7P7U2_9FIRM</name>
<keyword evidence="9" id="KW-1185">Reference proteome</keyword>
<keyword evidence="1 6" id="KW-0645">Protease</keyword>
<evidence type="ECO:0000256" key="6">
    <source>
        <dbReference type="RuleBase" id="RU003435"/>
    </source>
</evidence>
<feature type="domain" description="Peptidase M3A/M3B catalytic" evidence="7">
    <location>
        <begin position="165"/>
        <end position="266"/>
    </location>
</feature>
<comment type="cofactor">
    <cofactor evidence="6">
        <name>Zn(2+)</name>
        <dbReference type="ChEBI" id="CHEBI:29105"/>
    </cofactor>
    <text evidence="6">Binds 1 zinc ion.</text>
</comment>
<dbReference type="CDD" id="cd09606">
    <property type="entry name" value="M3B_PepF"/>
    <property type="match status" value="1"/>
</dbReference>